<accession>A0ACA9NXK8</accession>
<sequence length="133" mass="15915">MSDDSSINVLDDPFFVSSKKRKQKISNEERIEADRKRAELELLVMDDEEENKHFDMKEIIKNEKKKRKRKNKKDFQEDTFDINVNDPRFAALHESHHFAIDPTNPQFKKTKSMSKLLEEQRRQARSKETSDFN</sequence>
<dbReference type="EMBL" id="CAJVPU010019834">
    <property type="protein sequence ID" value="CAG8673753.1"/>
    <property type="molecule type" value="Genomic_DNA"/>
</dbReference>
<protein>
    <submittedName>
        <fullName evidence="1">693_t:CDS:1</fullName>
    </submittedName>
</protein>
<evidence type="ECO:0000313" key="1">
    <source>
        <dbReference type="EMBL" id="CAG8673753.1"/>
    </source>
</evidence>
<comment type="caution">
    <text evidence="1">The sequence shown here is derived from an EMBL/GenBank/DDBJ whole genome shotgun (WGS) entry which is preliminary data.</text>
</comment>
<proteinExistence type="predicted"/>
<dbReference type="Proteomes" id="UP000789702">
    <property type="component" value="Unassembled WGS sequence"/>
</dbReference>
<keyword evidence="2" id="KW-1185">Reference proteome</keyword>
<reference evidence="1" key="1">
    <citation type="submission" date="2021-06" db="EMBL/GenBank/DDBJ databases">
        <authorList>
            <person name="Kallberg Y."/>
            <person name="Tangrot J."/>
            <person name="Rosling A."/>
        </authorList>
    </citation>
    <scope>NUCLEOTIDE SEQUENCE</scope>
    <source>
        <strain evidence="1">IL203A</strain>
    </source>
</reference>
<organism evidence="1 2">
    <name type="scientific">Dentiscutata heterogama</name>
    <dbReference type="NCBI Taxonomy" id="1316150"/>
    <lineage>
        <taxon>Eukaryota</taxon>
        <taxon>Fungi</taxon>
        <taxon>Fungi incertae sedis</taxon>
        <taxon>Mucoromycota</taxon>
        <taxon>Glomeromycotina</taxon>
        <taxon>Glomeromycetes</taxon>
        <taxon>Diversisporales</taxon>
        <taxon>Gigasporaceae</taxon>
        <taxon>Dentiscutata</taxon>
    </lineage>
</organism>
<name>A0ACA9NXK8_9GLOM</name>
<gene>
    <name evidence="1" type="ORF">DHETER_LOCUS10302</name>
</gene>
<evidence type="ECO:0000313" key="2">
    <source>
        <dbReference type="Proteomes" id="UP000789702"/>
    </source>
</evidence>